<dbReference type="SMART" id="SM01117">
    <property type="entry name" value="Cyt-b5"/>
    <property type="match status" value="1"/>
</dbReference>
<dbReference type="RefSeq" id="XP_030380583.1">
    <property type="nucleotide sequence ID" value="XM_030524723.1"/>
</dbReference>
<dbReference type="Proteomes" id="UP000504634">
    <property type="component" value="Unplaced"/>
</dbReference>
<dbReference type="PANTHER" id="PTHR10281:SF76">
    <property type="entry name" value="CALCUTTA CUP-RELATED"/>
    <property type="match status" value="1"/>
</dbReference>
<evidence type="ECO:0000256" key="2">
    <source>
        <dbReference type="SAM" id="Phobius"/>
    </source>
</evidence>
<dbReference type="InterPro" id="IPR050577">
    <property type="entry name" value="MAPR/NEUFC/NENF-like"/>
</dbReference>
<gene>
    <name evidence="5" type="primary">LOC115628560</name>
</gene>
<evidence type="ECO:0000313" key="4">
    <source>
        <dbReference type="Proteomes" id="UP000504634"/>
    </source>
</evidence>
<name>A0A6J2TZF9_DROLE</name>
<dbReference type="InterPro" id="IPR001199">
    <property type="entry name" value="Cyt_B5-like_heme/steroid-bd"/>
</dbReference>
<keyword evidence="2" id="KW-0472">Membrane</keyword>
<organism evidence="4 5">
    <name type="scientific">Drosophila lebanonensis</name>
    <name type="common">Fruit fly</name>
    <name type="synonym">Scaptodrosophila lebanonensis</name>
    <dbReference type="NCBI Taxonomy" id="7225"/>
    <lineage>
        <taxon>Eukaryota</taxon>
        <taxon>Metazoa</taxon>
        <taxon>Ecdysozoa</taxon>
        <taxon>Arthropoda</taxon>
        <taxon>Hexapoda</taxon>
        <taxon>Insecta</taxon>
        <taxon>Pterygota</taxon>
        <taxon>Neoptera</taxon>
        <taxon>Endopterygota</taxon>
        <taxon>Diptera</taxon>
        <taxon>Brachycera</taxon>
        <taxon>Muscomorpha</taxon>
        <taxon>Ephydroidea</taxon>
        <taxon>Drosophilidae</taxon>
        <taxon>Scaptodrosophila</taxon>
    </lineage>
</organism>
<accession>A0A6J2TZF9</accession>
<proteinExistence type="inferred from homology"/>
<dbReference type="GeneID" id="115628560"/>
<dbReference type="OrthoDB" id="547796at2759"/>
<dbReference type="PANTHER" id="PTHR10281">
    <property type="entry name" value="MEMBRANE-ASSOCIATED PROGESTERONE RECEPTOR COMPONENT-RELATED"/>
    <property type="match status" value="1"/>
</dbReference>
<dbReference type="Gene3D" id="3.10.120.10">
    <property type="entry name" value="Cytochrome b5-like heme/steroid binding domain"/>
    <property type="match status" value="1"/>
</dbReference>
<feature type="domain" description="Cytochrome b5 heme-binding" evidence="3">
    <location>
        <begin position="56"/>
        <end position="141"/>
    </location>
</feature>
<feature type="transmembrane region" description="Helical" evidence="2">
    <location>
        <begin position="6"/>
        <end position="30"/>
    </location>
</feature>
<dbReference type="GO" id="GO:0016020">
    <property type="term" value="C:membrane"/>
    <property type="evidence" value="ECO:0007669"/>
    <property type="project" value="TreeGrafter"/>
</dbReference>
<dbReference type="SUPFAM" id="SSF55856">
    <property type="entry name" value="Cytochrome b5-like heme/steroid binding domain"/>
    <property type="match status" value="1"/>
</dbReference>
<sequence>MCYEVAGEISIVTLVLATIVAILGYVGAFYQLQQTHKRDAQPHKAPDLPPLPTIRLTSTQLMGFDGRRSDGRILVALKGKIYDVSSDISEFGLGGTLNHVAGRDFTLYLIRIMELHGKQVDYIVRWEQILGTNYAMVGYLVDEEGNPKESNCAVHNKHEEHEDMAINRIDKTTETPQKSVVEDV</sequence>
<reference evidence="5" key="1">
    <citation type="submission" date="2025-08" db="UniProtKB">
        <authorList>
            <consortium name="RefSeq"/>
        </authorList>
    </citation>
    <scope>IDENTIFICATION</scope>
    <source>
        <strain evidence="5">11010-0011.00</strain>
        <tissue evidence="5">Whole body</tissue>
    </source>
</reference>
<comment type="similarity">
    <text evidence="1">Belongs to the cytochrome b5 family. MAPR subfamily.</text>
</comment>
<dbReference type="AlphaFoldDB" id="A0A6J2TZF9"/>
<dbReference type="Pfam" id="PF00173">
    <property type="entry name" value="Cyt-b5"/>
    <property type="match status" value="1"/>
</dbReference>
<keyword evidence="4" id="KW-1185">Reference proteome</keyword>
<dbReference type="InterPro" id="IPR036400">
    <property type="entry name" value="Cyt_B5-like_heme/steroid_sf"/>
</dbReference>
<dbReference type="GO" id="GO:0012505">
    <property type="term" value="C:endomembrane system"/>
    <property type="evidence" value="ECO:0007669"/>
    <property type="project" value="TreeGrafter"/>
</dbReference>
<evidence type="ECO:0000256" key="1">
    <source>
        <dbReference type="ARBA" id="ARBA00038357"/>
    </source>
</evidence>
<protein>
    <submittedName>
        <fullName evidence="5">Membrane steroid-binding protein 2</fullName>
    </submittedName>
</protein>
<evidence type="ECO:0000313" key="5">
    <source>
        <dbReference type="RefSeq" id="XP_030380583.1"/>
    </source>
</evidence>
<keyword evidence="2" id="KW-0812">Transmembrane</keyword>
<keyword evidence="2" id="KW-1133">Transmembrane helix</keyword>
<evidence type="ECO:0000259" key="3">
    <source>
        <dbReference type="SMART" id="SM01117"/>
    </source>
</evidence>